<name>X0VDR6_9ZZZZ</name>
<dbReference type="AlphaFoldDB" id="X0VDR6"/>
<organism evidence="1">
    <name type="scientific">marine sediment metagenome</name>
    <dbReference type="NCBI Taxonomy" id="412755"/>
    <lineage>
        <taxon>unclassified sequences</taxon>
        <taxon>metagenomes</taxon>
        <taxon>ecological metagenomes</taxon>
    </lineage>
</organism>
<protein>
    <submittedName>
        <fullName evidence="1">Uncharacterized protein</fullName>
    </submittedName>
</protein>
<gene>
    <name evidence="1" type="ORF">S01H1_40864</name>
</gene>
<reference evidence="1" key="1">
    <citation type="journal article" date="2014" name="Front. Microbiol.">
        <title>High frequency of phylogenetically diverse reductive dehalogenase-homologous genes in deep subseafloor sedimentary metagenomes.</title>
        <authorList>
            <person name="Kawai M."/>
            <person name="Futagami T."/>
            <person name="Toyoda A."/>
            <person name="Takaki Y."/>
            <person name="Nishi S."/>
            <person name="Hori S."/>
            <person name="Arai W."/>
            <person name="Tsubouchi T."/>
            <person name="Morono Y."/>
            <person name="Uchiyama I."/>
            <person name="Ito T."/>
            <person name="Fujiyama A."/>
            <person name="Inagaki F."/>
            <person name="Takami H."/>
        </authorList>
    </citation>
    <scope>NUCLEOTIDE SEQUENCE</scope>
    <source>
        <strain evidence="1">Expedition CK06-06</strain>
    </source>
</reference>
<proteinExistence type="predicted"/>
<sequence length="77" mass="8460">MDKAAILAELVELSGSAEMEPDEFTRAEFMEASGCQYEAAKRRLGILESKGVLTKRKLCVNGASCWVYRKVEANDGS</sequence>
<dbReference type="EMBL" id="BARS01025891">
    <property type="protein sequence ID" value="GAG09402.1"/>
    <property type="molecule type" value="Genomic_DNA"/>
</dbReference>
<evidence type="ECO:0000313" key="1">
    <source>
        <dbReference type="EMBL" id="GAG09402.1"/>
    </source>
</evidence>
<comment type="caution">
    <text evidence="1">The sequence shown here is derived from an EMBL/GenBank/DDBJ whole genome shotgun (WGS) entry which is preliminary data.</text>
</comment>
<accession>X0VDR6</accession>